<protein>
    <submittedName>
        <fullName evidence="5">Uncharacterized protein</fullName>
    </submittedName>
</protein>
<feature type="transmembrane region" description="Helical" evidence="2">
    <location>
        <begin position="595"/>
        <end position="615"/>
    </location>
</feature>
<dbReference type="Pfam" id="PF04870">
    <property type="entry name" value="Moulting_cycle"/>
    <property type="match status" value="1"/>
</dbReference>
<dbReference type="PANTHER" id="PTHR21523">
    <property type="match status" value="1"/>
</dbReference>
<evidence type="ECO:0000256" key="2">
    <source>
        <dbReference type="SAM" id="Phobius"/>
    </source>
</evidence>
<evidence type="ECO:0000256" key="1">
    <source>
        <dbReference type="SAM" id="Coils"/>
    </source>
</evidence>
<dbReference type="Proteomes" id="UP000046393">
    <property type="component" value="Unplaced"/>
</dbReference>
<feature type="chain" id="PRO_5007631563" evidence="3">
    <location>
        <begin position="24"/>
        <end position="696"/>
    </location>
</feature>
<keyword evidence="1" id="KW-0175">Coiled coil</keyword>
<evidence type="ECO:0000313" key="5">
    <source>
        <dbReference type="WBParaSite" id="SMUV_0001025801-mRNA-1"/>
    </source>
</evidence>
<dbReference type="WBParaSite" id="SMUV_0001025801-mRNA-1">
    <property type="protein sequence ID" value="SMUV_0001025801-mRNA-1"/>
    <property type="gene ID" value="SMUV_0001025801"/>
</dbReference>
<keyword evidence="2" id="KW-0472">Membrane</keyword>
<feature type="signal peptide" evidence="3">
    <location>
        <begin position="1"/>
        <end position="23"/>
    </location>
</feature>
<accession>A0A158R690</accession>
<keyword evidence="2" id="KW-1133">Transmembrane helix</keyword>
<feature type="transmembrane region" description="Helical" evidence="2">
    <location>
        <begin position="563"/>
        <end position="589"/>
    </location>
</feature>
<reference evidence="5" key="1">
    <citation type="submission" date="2016-04" db="UniProtKB">
        <authorList>
            <consortium name="WormBaseParasite"/>
        </authorList>
    </citation>
    <scope>IDENTIFICATION</scope>
</reference>
<keyword evidence="4" id="KW-1185">Reference proteome</keyword>
<proteinExistence type="predicted"/>
<dbReference type="PANTHER" id="PTHR21523:SF37">
    <property type="entry name" value="MLT-TEN (MLT-10) RELATED"/>
    <property type="match status" value="1"/>
</dbReference>
<dbReference type="STRING" id="451379.A0A158R690"/>
<dbReference type="InterPro" id="IPR006954">
    <property type="entry name" value="Mlt-10-like"/>
</dbReference>
<name>A0A158R690_9BILA</name>
<dbReference type="AlphaFoldDB" id="A0A158R690"/>
<keyword evidence="3" id="KW-0732">Signal</keyword>
<sequence length="696" mass="78088">MSFKAITLTTLLQLVIWLYQCYGEVKITRENMPGAQYYDGKKLNIPISTEAGKEIYERWAFQSMSGLISSIANKRAEQMNEYYKNRLFKCSKSSETVFDQSECVFRIIDEFEKHKKQRKNRGNRLKYLNSFVESRDPYVPPKELYHPTREIVEKAVQYRTKREVIRRQNYKLHTEMENITPVGIIGKYMSRIVSRLKKKHTQTSYESVISELKKKQEKIQQAKKIREQMKKRFAFAKHGAAHMLKSVKLSAAEKKMAEELQMPDDLIDAMKARHGNLDSKQVSETMGILRGAIKFAAKMARDNKTAELSDEQMRIASPRLLSVVPEENEKQLSLLSPSLFSLHNEGRGLEKTFSIPNLANSLNSSDYKEWLNFIVEASGVSDSVDEMKKEEADADGIMAIDYANAPRGIDGQPMYLTKENLTEIGGPREYQKAEIMEKLQKMLQKDQMDQFSSDGYSVLTPEQLDLIYGKDSPYANKYALQAFKNMSKTQALSLMEANLRSLGKAQNDEQRRRKRSLILSPVQFNAIISNPAETSQPFILSPVIFTLALFSPALLGPVILTPWLFVGIIISPRVLCPVIVSPVALSAIILSPLVFAPLILSPAALVAFVLSPIVLSPNILTPNVLVPTVLSPLVLSPNILTPNAVNAVVLSPFVLNPAVYSPSYISTLVLSPHALSPLIHSKGKGVSLVLSPSALS</sequence>
<feature type="coiled-coil region" evidence="1">
    <location>
        <begin position="205"/>
        <end position="232"/>
    </location>
</feature>
<keyword evidence="2" id="KW-0812">Transmembrane</keyword>
<evidence type="ECO:0000256" key="3">
    <source>
        <dbReference type="SAM" id="SignalP"/>
    </source>
</evidence>
<evidence type="ECO:0000313" key="4">
    <source>
        <dbReference type="Proteomes" id="UP000046393"/>
    </source>
</evidence>
<organism evidence="4 5">
    <name type="scientific">Syphacia muris</name>
    <dbReference type="NCBI Taxonomy" id="451379"/>
    <lineage>
        <taxon>Eukaryota</taxon>
        <taxon>Metazoa</taxon>
        <taxon>Ecdysozoa</taxon>
        <taxon>Nematoda</taxon>
        <taxon>Chromadorea</taxon>
        <taxon>Rhabditida</taxon>
        <taxon>Spirurina</taxon>
        <taxon>Oxyuridomorpha</taxon>
        <taxon>Oxyuroidea</taxon>
        <taxon>Oxyuridae</taxon>
        <taxon>Syphacia</taxon>
    </lineage>
</organism>